<dbReference type="EMBL" id="MN739822">
    <property type="protein sequence ID" value="QHT27418.1"/>
    <property type="molecule type" value="Genomic_DNA"/>
</dbReference>
<accession>A0A6C0EES9</accession>
<sequence>MSCLGPNYVISSTNPWNRRESVCTDITNYISNNLNADDTIYIPILKKRVLITKLDDEFKMYKKGNTLQYAYIHHTNKLTKNQIYALICQGKWSTKKGYATQTETYTDPNNNFLKRVNYDVINATTGATTTEPITCPNINPPTPANVLPTNNNTPSGVPNILPPPPPTPSKNKFTLPDIKPVVNTPENINIPDGGNLVIGTISDICSGKTKIICDRDPFVCFPSSSSNVPRENGVDTELCYTKGSPSWFVKSRINTSSAIDGNKFPINFKGLTSVNSS</sequence>
<reference evidence="1" key="1">
    <citation type="journal article" date="2020" name="Nature">
        <title>Giant virus diversity and host interactions through global metagenomics.</title>
        <authorList>
            <person name="Schulz F."/>
            <person name="Roux S."/>
            <person name="Paez-Espino D."/>
            <person name="Jungbluth S."/>
            <person name="Walsh D.A."/>
            <person name="Denef V.J."/>
            <person name="McMahon K.D."/>
            <person name="Konstantinidis K.T."/>
            <person name="Eloe-Fadrosh E.A."/>
            <person name="Kyrpides N.C."/>
            <person name="Woyke T."/>
        </authorList>
    </citation>
    <scope>NUCLEOTIDE SEQUENCE</scope>
    <source>
        <strain evidence="1">GVMAG-M-3300023179-33</strain>
    </source>
</reference>
<proteinExistence type="predicted"/>
<dbReference type="AlphaFoldDB" id="A0A6C0EES9"/>
<evidence type="ECO:0000313" key="1">
    <source>
        <dbReference type="EMBL" id="QHT27418.1"/>
    </source>
</evidence>
<organism evidence="1">
    <name type="scientific">viral metagenome</name>
    <dbReference type="NCBI Taxonomy" id="1070528"/>
    <lineage>
        <taxon>unclassified sequences</taxon>
        <taxon>metagenomes</taxon>
        <taxon>organismal metagenomes</taxon>
    </lineage>
</organism>
<name>A0A6C0EES9_9ZZZZ</name>
<protein>
    <submittedName>
        <fullName evidence="1">Uncharacterized protein</fullName>
    </submittedName>
</protein>